<feature type="compositionally biased region" description="Low complexity" evidence="3">
    <location>
        <begin position="331"/>
        <end position="348"/>
    </location>
</feature>
<feature type="domain" description="Bacterial Ig-like" evidence="5">
    <location>
        <begin position="560"/>
        <end position="646"/>
    </location>
</feature>
<dbReference type="SUPFAM" id="SSF101898">
    <property type="entry name" value="NHL repeat"/>
    <property type="match status" value="1"/>
</dbReference>
<evidence type="ECO:0000313" key="8">
    <source>
        <dbReference type="Proteomes" id="UP000568106"/>
    </source>
</evidence>
<protein>
    <submittedName>
        <fullName evidence="7">Sugar lactone lactonase YvrE</fullName>
    </submittedName>
</protein>
<accession>A0A7W8IFX8</accession>
<dbReference type="Gene3D" id="2.120.10.30">
    <property type="entry name" value="TolB, C-terminal domain"/>
    <property type="match status" value="3"/>
</dbReference>
<dbReference type="InterPro" id="IPR013783">
    <property type="entry name" value="Ig-like_fold"/>
</dbReference>
<dbReference type="CDD" id="cd14953">
    <property type="entry name" value="NHL_like_1"/>
    <property type="match status" value="1"/>
</dbReference>
<keyword evidence="1" id="KW-0677">Repeat</keyword>
<sequence length="831" mass="83127">MGKQSLPRPLRTNFVPFRIALALLLCVLSLSRLPAQTTSVSALTVPLVLPSAIVFDSAGNLYFAETGNHVIRKVDTSGNLTTIAGTGTQGFSGDTGPATSATLDSPQGLALDAANNLYLADTHNHRIRRINLATGLITTIAGSIPGFSGDGAPALSAQLNLPTGLAIDASGNLYLADTGNHRIRKITSTTGLITTIAGTGTQGYSGDGAPALSAAIDSPTGIGIDASNNLYLADTHNHSIRKITSSTGLITTIAGTGLPGFSGDTAPASAATLALPHGLTADAAGNLYLADTANHRIRRIDATTGLITTVVGDGTQAFAGDNGPPTAASLDSPTATSLSPASSLTLSDTGNQRIRQVETQPAGSIITTIAGLGSTTPTALTLTAPSAIAYGTGQLTANLATSQATGSITFLATTTTATETLGTAPLLSNTATFSTTTLPAGSYSLTAIYSGDQTHPSTQSPPLALTITPQQLTATIAPIFVLYGRPIPSLSGTLSGVLPQDAANLAATFITTATDGSPAGTYPITPLLTGPAAGNYTVSAPSTSLTITPAGTVITLSNLVATGTTGTTGSSLTLTVHVASTTTGTPTGSVTLLDGSSPIFTTPLSSSGDAVFLTSLLAQGSHTFTAVYDGSTNFTPSVSTPQLITVGTGPATPDFALSATGSTTQTILSGSSASFTFAVQTENNLSSPITLAATGLPNLATASFNPATLPPGATPNSFTMTIATPTTVAANRPSAHGLYQSFLAGVFLLCPLAGAAVRRRKHTTATRLLLIAIASVTLTLATGCGARINADPQLTSPAKSYAITVTGTATSPTGSPLQHSATVTLTLNPAS</sequence>
<keyword evidence="4" id="KW-1133">Transmembrane helix</keyword>
<dbReference type="Proteomes" id="UP000568106">
    <property type="component" value="Unassembled WGS sequence"/>
</dbReference>
<dbReference type="SUPFAM" id="SSF50952">
    <property type="entry name" value="Soluble quinoprotein glucose dehydrogenase"/>
    <property type="match status" value="1"/>
</dbReference>
<dbReference type="EMBL" id="JACHDY010000001">
    <property type="protein sequence ID" value="MBB5315636.1"/>
    <property type="molecule type" value="Genomic_DNA"/>
</dbReference>
<feature type="region of interest" description="Disordered" evidence="3">
    <location>
        <begin position="320"/>
        <end position="348"/>
    </location>
</feature>
<name>A0A7W8IFX8_9BACT</name>
<evidence type="ECO:0000259" key="5">
    <source>
        <dbReference type="Pfam" id="PF16640"/>
    </source>
</evidence>
<dbReference type="InterPro" id="IPR011041">
    <property type="entry name" value="Quinoprot_gluc/sorb_DH_b-prop"/>
</dbReference>
<evidence type="ECO:0000259" key="6">
    <source>
        <dbReference type="Pfam" id="PF25021"/>
    </source>
</evidence>
<dbReference type="Pfam" id="PF01436">
    <property type="entry name" value="NHL"/>
    <property type="match status" value="3"/>
</dbReference>
<evidence type="ECO:0000313" key="7">
    <source>
        <dbReference type="EMBL" id="MBB5315636.1"/>
    </source>
</evidence>
<dbReference type="Gene3D" id="2.60.40.10">
    <property type="entry name" value="Immunoglobulins"/>
    <property type="match status" value="2"/>
</dbReference>
<feature type="transmembrane region" description="Helical" evidence="4">
    <location>
        <begin position="737"/>
        <end position="756"/>
    </location>
</feature>
<gene>
    <name evidence="7" type="ORF">HDF09_000286</name>
</gene>
<comment type="caution">
    <text evidence="7">The sequence shown here is derived from an EMBL/GenBank/DDBJ whole genome shotgun (WGS) entry which is preliminary data.</text>
</comment>
<dbReference type="InterPro" id="IPR032109">
    <property type="entry name" value="Big_3_5"/>
</dbReference>
<dbReference type="PROSITE" id="PS51125">
    <property type="entry name" value="NHL"/>
    <property type="match status" value="1"/>
</dbReference>
<evidence type="ECO:0000256" key="1">
    <source>
        <dbReference type="ARBA" id="ARBA00022737"/>
    </source>
</evidence>
<evidence type="ECO:0000256" key="3">
    <source>
        <dbReference type="SAM" id="MobiDB-lite"/>
    </source>
</evidence>
<feature type="transmembrane region" description="Helical" evidence="4">
    <location>
        <begin position="768"/>
        <end position="788"/>
    </location>
</feature>
<dbReference type="AlphaFoldDB" id="A0A7W8IFX8"/>
<keyword evidence="4" id="KW-0472">Membrane</keyword>
<dbReference type="Pfam" id="PF25021">
    <property type="entry name" value="TEN_NHL"/>
    <property type="match status" value="1"/>
</dbReference>
<feature type="repeat" description="NHL" evidence="2">
    <location>
        <begin position="158"/>
        <end position="189"/>
    </location>
</feature>
<dbReference type="InterPro" id="IPR056822">
    <property type="entry name" value="TEN_NHL"/>
</dbReference>
<organism evidence="7 8">
    <name type="scientific">Tunturiibacter empetritectus</name>
    <dbReference type="NCBI Taxonomy" id="3069691"/>
    <lineage>
        <taxon>Bacteria</taxon>
        <taxon>Pseudomonadati</taxon>
        <taxon>Acidobacteriota</taxon>
        <taxon>Terriglobia</taxon>
        <taxon>Terriglobales</taxon>
        <taxon>Acidobacteriaceae</taxon>
        <taxon>Tunturiibacter</taxon>
    </lineage>
</organism>
<feature type="domain" description="Teneurin NHL" evidence="6">
    <location>
        <begin position="40"/>
        <end position="130"/>
    </location>
</feature>
<dbReference type="InterPro" id="IPR001258">
    <property type="entry name" value="NHL_repeat"/>
</dbReference>
<feature type="domain" description="Bacterial Ig-like" evidence="5">
    <location>
        <begin position="383"/>
        <end position="468"/>
    </location>
</feature>
<evidence type="ECO:0000256" key="2">
    <source>
        <dbReference type="PROSITE-ProRule" id="PRU00504"/>
    </source>
</evidence>
<dbReference type="InterPro" id="IPR011042">
    <property type="entry name" value="6-blade_b-propeller_TolB-like"/>
</dbReference>
<keyword evidence="8" id="KW-1185">Reference proteome</keyword>
<dbReference type="Pfam" id="PF16640">
    <property type="entry name" value="Big_3_5"/>
    <property type="match status" value="2"/>
</dbReference>
<dbReference type="PANTHER" id="PTHR46388:SF2">
    <property type="entry name" value="NHL REPEAT-CONTAINING PROTEIN 2"/>
    <property type="match status" value="1"/>
</dbReference>
<dbReference type="PANTHER" id="PTHR46388">
    <property type="entry name" value="NHL REPEAT-CONTAINING PROTEIN 2"/>
    <property type="match status" value="1"/>
</dbReference>
<reference evidence="7" key="1">
    <citation type="submission" date="2020-08" db="EMBL/GenBank/DDBJ databases">
        <title>Genomic Encyclopedia of Type Strains, Phase IV (KMG-V): Genome sequencing to study the core and pangenomes of soil and plant-associated prokaryotes.</title>
        <authorList>
            <person name="Whitman W."/>
        </authorList>
    </citation>
    <scope>NUCLEOTIDE SEQUENCE [LARGE SCALE GENOMIC DNA]</scope>
    <source>
        <strain evidence="7">M8UP27</strain>
    </source>
</reference>
<evidence type="ECO:0000256" key="4">
    <source>
        <dbReference type="SAM" id="Phobius"/>
    </source>
</evidence>
<proteinExistence type="predicted"/>
<keyword evidence="4" id="KW-0812">Transmembrane</keyword>